<proteinExistence type="predicted"/>
<dbReference type="RefSeq" id="WP_089881953.1">
    <property type="nucleotide sequence ID" value="NZ_FNPF01000005.1"/>
</dbReference>
<evidence type="ECO:0000313" key="2">
    <source>
        <dbReference type="Proteomes" id="UP000199286"/>
    </source>
</evidence>
<evidence type="ECO:0000313" key="1">
    <source>
        <dbReference type="EMBL" id="SDY25956.1"/>
    </source>
</evidence>
<dbReference type="EMBL" id="FNPF01000005">
    <property type="protein sequence ID" value="SDY25956.1"/>
    <property type="molecule type" value="Genomic_DNA"/>
</dbReference>
<keyword evidence="2" id="KW-1185">Reference proteome</keyword>
<reference evidence="1 2" key="1">
    <citation type="submission" date="2016-10" db="EMBL/GenBank/DDBJ databases">
        <authorList>
            <person name="de Groot N.N."/>
        </authorList>
    </citation>
    <scope>NUCLEOTIDE SEQUENCE [LARGE SCALE GENOMIC DNA]</scope>
    <source>
        <strain evidence="1 2">DSM 26880</strain>
    </source>
</reference>
<name>A0A1H3IE21_9RHOB</name>
<dbReference type="STRING" id="321339.SAMN05444340_1059"/>
<dbReference type="AlphaFoldDB" id="A0A1H3IE21"/>
<dbReference type="OrthoDB" id="7743806at2"/>
<organism evidence="1 2">
    <name type="scientific">Citreimonas salinaria</name>
    <dbReference type="NCBI Taxonomy" id="321339"/>
    <lineage>
        <taxon>Bacteria</taxon>
        <taxon>Pseudomonadati</taxon>
        <taxon>Pseudomonadota</taxon>
        <taxon>Alphaproteobacteria</taxon>
        <taxon>Rhodobacterales</taxon>
        <taxon>Roseobacteraceae</taxon>
        <taxon>Citreimonas</taxon>
    </lineage>
</organism>
<gene>
    <name evidence="1" type="ORF">SAMN05444340_1059</name>
</gene>
<protein>
    <recommendedName>
        <fullName evidence="3">Tyr recombinase domain-containing protein</fullName>
    </recommendedName>
</protein>
<evidence type="ECO:0008006" key="3">
    <source>
        <dbReference type="Google" id="ProtNLM"/>
    </source>
</evidence>
<accession>A0A1H3IE21</accession>
<dbReference type="Proteomes" id="UP000199286">
    <property type="component" value="Unassembled WGS sequence"/>
</dbReference>
<sequence length="460" mass="50955">MKADLDVILKETPAAVRRAMILDAHNLAPGAAQVMGRFWTAVRAGHGNPAMPGAEAYRAAAASESTFRCLLRALSRYAPQVCTAPARLVSDEWYARRRKPAIKAMPTAEKPVGATWPEAWQRMKPRLDTTSIRLSTRKRYIASIDRCAVVVAEGLASDTHGFVAACELSDAFLFHPDKTRRVKPVTAGNYIEGLIALGAKGGVAEASLTAMRVILRDLRDQAALAEKNKYGRLSELMERGGYAHVADRIGELRRRAHDLPAHSAARRRCLQQAVVCAVILNKPPRKGDLVSWRIGEQIVRDVDGTWRASWEQEKTVSETETGAIWPEICEILDEWMLDGRPDRLVHVRYQELLGRNWLTFDDSVPYRNLPTELTKAAIGVPSHDLRTLAADYMRRHDPAHAANVIATHLGHGTRKAGEAYRAECEGAAAQAIWQEARARIAAHSAKPRGRRKTQGRMANV</sequence>